<gene>
    <name evidence="7" type="ORF">SAMN05421825_0055</name>
</gene>
<evidence type="ECO:0000259" key="6">
    <source>
        <dbReference type="PROSITE" id="PS50263"/>
    </source>
</evidence>
<dbReference type="PANTHER" id="PTHR47799">
    <property type="entry name" value="OMEGA-AMIDASE YAFV"/>
    <property type="match status" value="1"/>
</dbReference>
<dbReference type="GO" id="GO:0106008">
    <property type="term" value="F:2-oxoglutaramate amidase activity"/>
    <property type="evidence" value="ECO:0007669"/>
    <property type="project" value="TreeGrafter"/>
</dbReference>
<dbReference type="InterPro" id="IPR003010">
    <property type="entry name" value="C-N_Hydrolase"/>
</dbReference>
<evidence type="ECO:0000256" key="4">
    <source>
        <dbReference type="ARBA" id="ARBA00052904"/>
    </source>
</evidence>
<keyword evidence="2 7" id="KW-0378">Hydrolase</keyword>
<evidence type="ECO:0000256" key="3">
    <source>
        <dbReference type="ARBA" id="ARBA00039118"/>
    </source>
</evidence>
<dbReference type="EMBL" id="FNBH01000001">
    <property type="protein sequence ID" value="SDE73602.1"/>
    <property type="molecule type" value="Genomic_DNA"/>
</dbReference>
<sequence length="255" mass="30086">MSTLKIAGLNLDISWKNKEQNFKQIEEQFASTEADLFLLPEMFSTGFCMEAEEVADRNEESLTWMKSFAKSKNSAVAGSVSVEENGKFYNRFYFVFPDGSFEYYDKRHLFSYSGEDKIYTAGTERKIIDYKGFKILLQVCFDLRFPVFSRNKNDYDAVFYVANWPKSRVEAWKALLKARSIENQAFLFGLNRIGTDGYNLKYEESSLVYFPDGKEIFERKHNLIITEWNLDELKEFRNRFPFLNERDEFGIIYNK</sequence>
<accession>A0A1G7FCJ2</accession>
<dbReference type="PROSITE" id="PS50263">
    <property type="entry name" value="CN_HYDROLASE"/>
    <property type="match status" value="1"/>
</dbReference>
<comment type="similarity">
    <text evidence="1">Belongs to the carbon-nitrogen hydrolase superfamily. NIT1/NIT2 family.</text>
</comment>
<dbReference type="InterPro" id="IPR036526">
    <property type="entry name" value="C-N_Hydrolase_sf"/>
</dbReference>
<dbReference type="EC" id="3.5.1.3" evidence="3"/>
<protein>
    <recommendedName>
        <fullName evidence="5">Omega-amidase YafV</fullName>
        <ecNumber evidence="3">3.5.1.3</ecNumber>
    </recommendedName>
</protein>
<dbReference type="GO" id="GO:0050152">
    <property type="term" value="F:omega-amidase activity"/>
    <property type="evidence" value="ECO:0007669"/>
    <property type="project" value="UniProtKB-EC"/>
</dbReference>
<proteinExistence type="inferred from homology"/>
<dbReference type="AlphaFoldDB" id="A0A1G7FCJ2"/>
<dbReference type="STRING" id="454006.SAMN05421825_0055"/>
<dbReference type="SUPFAM" id="SSF56317">
    <property type="entry name" value="Carbon-nitrogen hydrolase"/>
    <property type="match status" value="1"/>
</dbReference>
<name>A0A1G7FCJ2_9FLAO</name>
<dbReference type="Pfam" id="PF00795">
    <property type="entry name" value="CN_hydrolase"/>
    <property type="match status" value="1"/>
</dbReference>
<comment type="catalytic activity">
    <reaction evidence="4">
        <text>a monoamide of a dicarboxylate + H2O = a dicarboxylate + NH4(+)</text>
        <dbReference type="Rhea" id="RHEA:11716"/>
        <dbReference type="ChEBI" id="CHEBI:15377"/>
        <dbReference type="ChEBI" id="CHEBI:28938"/>
        <dbReference type="ChEBI" id="CHEBI:28965"/>
        <dbReference type="ChEBI" id="CHEBI:77450"/>
        <dbReference type="EC" id="3.5.1.3"/>
    </reaction>
</comment>
<dbReference type="Gene3D" id="3.60.110.10">
    <property type="entry name" value="Carbon-nitrogen hydrolase"/>
    <property type="match status" value="1"/>
</dbReference>
<dbReference type="PANTHER" id="PTHR47799:SF1">
    <property type="entry name" value="OMEGA-AMIDASE YAFV"/>
    <property type="match status" value="1"/>
</dbReference>
<organism evidence="7 8">
    <name type="scientific">Epilithonimonas hungarica</name>
    <dbReference type="NCBI Taxonomy" id="454006"/>
    <lineage>
        <taxon>Bacteria</taxon>
        <taxon>Pseudomonadati</taxon>
        <taxon>Bacteroidota</taxon>
        <taxon>Flavobacteriia</taxon>
        <taxon>Flavobacteriales</taxon>
        <taxon>Weeksellaceae</taxon>
        <taxon>Chryseobacterium group</taxon>
        <taxon>Epilithonimonas</taxon>
    </lineage>
</organism>
<dbReference type="RefSeq" id="WP_089870388.1">
    <property type="nucleotide sequence ID" value="NZ_FNBH01000001.1"/>
</dbReference>
<dbReference type="OrthoDB" id="9811121at2"/>
<evidence type="ECO:0000256" key="5">
    <source>
        <dbReference type="ARBA" id="ARBA00072139"/>
    </source>
</evidence>
<dbReference type="InterPro" id="IPR052737">
    <property type="entry name" value="Omega-amidase_YafV"/>
</dbReference>
<dbReference type="Proteomes" id="UP000199203">
    <property type="component" value="Unassembled WGS sequence"/>
</dbReference>
<evidence type="ECO:0000256" key="1">
    <source>
        <dbReference type="ARBA" id="ARBA00010613"/>
    </source>
</evidence>
<dbReference type="NCBIfam" id="NF007757">
    <property type="entry name" value="PRK10438.1"/>
    <property type="match status" value="1"/>
</dbReference>
<feature type="domain" description="CN hydrolase" evidence="6">
    <location>
        <begin position="4"/>
        <end position="230"/>
    </location>
</feature>
<evidence type="ECO:0000313" key="7">
    <source>
        <dbReference type="EMBL" id="SDE73602.1"/>
    </source>
</evidence>
<evidence type="ECO:0000256" key="2">
    <source>
        <dbReference type="ARBA" id="ARBA00022801"/>
    </source>
</evidence>
<keyword evidence="8" id="KW-1185">Reference proteome</keyword>
<dbReference type="FunFam" id="3.60.110.10:FF:000004">
    <property type="entry name" value="Carbon-nitrogen hydrolase"/>
    <property type="match status" value="1"/>
</dbReference>
<reference evidence="8" key="1">
    <citation type="submission" date="2016-10" db="EMBL/GenBank/DDBJ databases">
        <authorList>
            <person name="Varghese N."/>
            <person name="Submissions S."/>
        </authorList>
    </citation>
    <scope>NUCLEOTIDE SEQUENCE [LARGE SCALE GENOMIC DNA]</scope>
    <source>
        <strain evidence="8">DSM 19684</strain>
    </source>
</reference>
<evidence type="ECO:0000313" key="8">
    <source>
        <dbReference type="Proteomes" id="UP000199203"/>
    </source>
</evidence>